<evidence type="ECO:0000256" key="1">
    <source>
        <dbReference type="ARBA" id="ARBA00005725"/>
    </source>
</evidence>
<dbReference type="SUPFAM" id="SSF51735">
    <property type="entry name" value="NAD(P)-binding Rossmann-fold domains"/>
    <property type="match status" value="1"/>
</dbReference>
<dbReference type="EMBL" id="KV878687">
    <property type="protein sequence ID" value="OJJ69786.1"/>
    <property type="molecule type" value="Genomic_DNA"/>
</dbReference>
<keyword evidence="6" id="KW-1185">Reference proteome</keyword>
<dbReference type="STRING" id="767769.A0A1L9UDN6"/>
<evidence type="ECO:0000313" key="6">
    <source>
        <dbReference type="Proteomes" id="UP000184499"/>
    </source>
</evidence>
<keyword evidence="3" id="KW-0560">Oxidoreductase</keyword>
<dbReference type="OMA" id="PMIHVKA"/>
<dbReference type="InterPro" id="IPR016040">
    <property type="entry name" value="NAD(P)-bd_dom"/>
</dbReference>
<name>A0A1L9UDN6_ASPBC</name>
<sequence>MKVGIAGITGKFARRLLTHLLETGDDSLTIRGYCRNPSKLPKTLKSSPKLEIIEDTAFDQDAIAAFVQGCDVVVCCYLGDDQLMIDGQKLLIDACESANVPRYVASDWALDYTKLKLGELFPKDPMIHIKNYLDTKKVTAGVHILIGGFMEPIFSPFFNIVDVQSNTFRYWGDSNEIMEGTTYDDAAKYTAKVVLDAEAKGVLKLGLCPSCRRPGYIQEIAKSYEKVYGAPVTLEKRGSLEDLYKTMHDLRTKNPQDIYKYMSLFFYYYWLNWQTLVGPELDNARYPDVKAVDWEGFMKSWSKEQIGTCYFALGG</sequence>
<keyword evidence="2" id="KW-0521">NADP</keyword>
<proteinExistence type="inferred from homology"/>
<dbReference type="OrthoDB" id="419598at2759"/>
<reference evidence="6" key="1">
    <citation type="journal article" date="2017" name="Genome Biol.">
        <title>Comparative genomics reveals high biological diversity and specific adaptations in the industrially and medically important fungal genus Aspergillus.</title>
        <authorList>
            <person name="de Vries R.P."/>
            <person name="Riley R."/>
            <person name="Wiebenga A."/>
            <person name="Aguilar-Osorio G."/>
            <person name="Amillis S."/>
            <person name="Uchima C.A."/>
            <person name="Anderluh G."/>
            <person name="Asadollahi M."/>
            <person name="Askin M."/>
            <person name="Barry K."/>
            <person name="Battaglia E."/>
            <person name="Bayram O."/>
            <person name="Benocci T."/>
            <person name="Braus-Stromeyer S.A."/>
            <person name="Caldana C."/>
            <person name="Canovas D."/>
            <person name="Cerqueira G.C."/>
            <person name="Chen F."/>
            <person name="Chen W."/>
            <person name="Choi C."/>
            <person name="Clum A."/>
            <person name="Dos Santos R.A."/>
            <person name="Damasio A.R."/>
            <person name="Diallinas G."/>
            <person name="Emri T."/>
            <person name="Fekete E."/>
            <person name="Flipphi M."/>
            <person name="Freyberg S."/>
            <person name="Gallo A."/>
            <person name="Gournas C."/>
            <person name="Habgood R."/>
            <person name="Hainaut M."/>
            <person name="Harispe M.L."/>
            <person name="Henrissat B."/>
            <person name="Hilden K.S."/>
            <person name="Hope R."/>
            <person name="Hossain A."/>
            <person name="Karabika E."/>
            <person name="Karaffa L."/>
            <person name="Karanyi Z."/>
            <person name="Krasevec N."/>
            <person name="Kuo A."/>
            <person name="Kusch H."/>
            <person name="LaButti K."/>
            <person name="Lagendijk E.L."/>
            <person name="Lapidus A."/>
            <person name="Levasseur A."/>
            <person name="Lindquist E."/>
            <person name="Lipzen A."/>
            <person name="Logrieco A.F."/>
            <person name="MacCabe A."/>
            <person name="Maekelae M.R."/>
            <person name="Malavazi I."/>
            <person name="Melin P."/>
            <person name="Meyer V."/>
            <person name="Mielnichuk N."/>
            <person name="Miskei M."/>
            <person name="Molnar A.P."/>
            <person name="Mule G."/>
            <person name="Ngan C.Y."/>
            <person name="Orejas M."/>
            <person name="Orosz E."/>
            <person name="Ouedraogo J.P."/>
            <person name="Overkamp K.M."/>
            <person name="Park H.-S."/>
            <person name="Perrone G."/>
            <person name="Piumi F."/>
            <person name="Punt P.J."/>
            <person name="Ram A.F."/>
            <person name="Ramon A."/>
            <person name="Rauscher S."/>
            <person name="Record E."/>
            <person name="Riano-Pachon D.M."/>
            <person name="Robert V."/>
            <person name="Roehrig J."/>
            <person name="Ruller R."/>
            <person name="Salamov A."/>
            <person name="Salih N.S."/>
            <person name="Samson R.A."/>
            <person name="Sandor E."/>
            <person name="Sanguinetti M."/>
            <person name="Schuetze T."/>
            <person name="Sepcic K."/>
            <person name="Shelest E."/>
            <person name="Sherlock G."/>
            <person name="Sophianopoulou V."/>
            <person name="Squina F.M."/>
            <person name="Sun H."/>
            <person name="Susca A."/>
            <person name="Todd R.B."/>
            <person name="Tsang A."/>
            <person name="Unkles S.E."/>
            <person name="van de Wiele N."/>
            <person name="van Rossen-Uffink D."/>
            <person name="Oliveira J.V."/>
            <person name="Vesth T.C."/>
            <person name="Visser J."/>
            <person name="Yu J.-H."/>
            <person name="Zhou M."/>
            <person name="Andersen M.R."/>
            <person name="Archer D.B."/>
            <person name="Baker S.E."/>
            <person name="Benoit I."/>
            <person name="Brakhage A.A."/>
            <person name="Braus G.H."/>
            <person name="Fischer R."/>
            <person name="Frisvad J.C."/>
            <person name="Goldman G.H."/>
            <person name="Houbraken J."/>
            <person name="Oakley B."/>
            <person name="Pocsi I."/>
            <person name="Scazzocchio C."/>
            <person name="Seiboth B."/>
            <person name="vanKuyk P.A."/>
            <person name="Wortman J."/>
            <person name="Dyer P.S."/>
            <person name="Grigoriev I.V."/>
        </authorList>
    </citation>
    <scope>NUCLEOTIDE SEQUENCE [LARGE SCALE GENOMIC DNA]</scope>
    <source>
        <strain evidence="6">CBS 101740 / IMI 381727 / IBT 21946</strain>
    </source>
</reference>
<dbReference type="Proteomes" id="UP000184499">
    <property type="component" value="Unassembled WGS sequence"/>
</dbReference>
<dbReference type="Pfam" id="PF13460">
    <property type="entry name" value="NAD_binding_10"/>
    <property type="match status" value="1"/>
</dbReference>
<comment type="similarity">
    <text evidence="1">Belongs to the NmrA-type oxidoreductase family. Isoflavone reductase subfamily.</text>
</comment>
<dbReference type="Gene3D" id="3.40.50.720">
    <property type="entry name" value="NAD(P)-binding Rossmann-like Domain"/>
    <property type="match status" value="1"/>
</dbReference>
<protein>
    <recommendedName>
        <fullName evidence="4">NAD(P)-binding domain-containing protein</fullName>
    </recommendedName>
</protein>
<dbReference type="GeneID" id="93581446"/>
<dbReference type="VEuPathDB" id="FungiDB:ASPBRDRAFT_678154"/>
<dbReference type="RefSeq" id="XP_067477035.1">
    <property type="nucleotide sequence ID" value="XM_067628958.1"/>
</dbReference>
<dbReference type="InterPro" id="IPR036291">
    <property type="entry name" value="NAD(P)-bd_dom_sf"/>
</dbReference>
<dbReference type="AlphaFoldDB" id="A0A1L9UDN6"/>
<feature type="domain" description="NAD(P)-binding" evidence="4">
    <location>
        <begin position="7"/>
        <end position="137"/>
    </location>
</feature>
<evidence type="ECO:0000259" key="4">
    <source>
        <dbReference type="Pfam" id="PF13460"/>
    </source>
</evidence>
<evidence type="ECO:0000256" key="3">
    <source>
        <dbReference type="ARBA" id="ARBA00023002"/>
    </source>
</evidence>
<dbReference type="PANTHER" id="PTHR47706">
    <property type="entry name" value="NMRA-LIKE FAMILY PROTEIN"/>
    <property type="match status" value="1"/>
</dbReference>
<gene>
    <name evidence="5" type="ORF">ASPBRDRAFT_678154</name>
</gene>
<dbReference type="GO" id="GO:0016491">
    <property type="term" value="F:oxidoreductase activity"/>
    <property type="evidence" value="ECO:0007669"/>
    <property type="project" value="UniProtKB-KW"/>
</dbReference>
<dbReference type="InterPro" id="IPR051609">
    <property type="entry name" value="NmrA/Isoflavone_reductase-like"/>
</dbReference>
<organism evidence="5 6">
    <name type="scientific">Aspergillus brasiliensis (strain CBS 101740 / IMI 381727 / IBT 21946)</name>
    <dbReference type="NCBI Taxonomy" id="767769"/>
    <lineage>
        <taxon>Eukaryota</taxon>
        <taxon>Fungi</taxon>
        <taxon>Dikarya</taxon>
        <taxon>Ascomycota</taxon>
        <taxon>Pezizomycotina</taxon>
        <taxon>Eurotiomycetes</taxon>
        <taxon>Eurotiomycetidae</taxon>
        <taxon>Eurotiales</taxon>
        <taxon>Aspergillaceae</taxon>
        <taxon>Aspergillus</taxon>
        <taxon>Aspergillus subgen. Circumdati</taxon>
    </lineage>
</organism>
<evidence type="ECO:0000313" key="5">
    <source>
        <dbReference type="EMBL" id="OJJ69786.1"/>
    </source>
</evidence>
<evidence type="ECO:0000256" key="2">
    <source>
        <dbReference type="ARBA" id="ARBA00022857"/>
    </source>
</evidence>
<dbReference type="Gene3D" id="3.90.25.10">
    <property type="entry name" value="UDP-galactose 4-epimerase, domain 1"/>
    <property type="match status" value="1"/>
</dbReference>
<dbReference type="PANTHER" id="PTHR47706:SF9">
    <property type="entry name" value="NMRA-LIKE DOMAIN-CONTAINING PROTEIN-RELATED"/>
    <property type="match status" value="1"/>
</dbReference>
<accession>A0A1L9UDN6</accession>